<dbReference type="AlphaFoldDB" id="A0A1B2DU49"/>
<dbReference type="EMBL" id="MRVI01000001">
    <property type="protein sequence ID" value="OOC61418.1"/>
    <property type="molecule type" value="Genomic_DNA"/>
</dbReference>
<evidence type="ECO:0000259" key="9">
    <source>
        <dbReference type="PROSITE" id="PS51012"/>
    </source>
</evidence>
<evidence type="ECO:0000256" key="8">
    <source>
        <dbReference type="SAM" id="MobiDB-lite"/>
    </source>
</evidence>
<keyword evidence="6 7" id="KW-0472">Membrane</keyword>
<feature type="domain" description="ABC transmembrane type-2" evidence="9">
    <location>
        <begin position="39"/>
        <end position="266"/>
    </location>
</feature>
<keyword evidence="3 7" id="KW-1003">Cell membrane</keyword>
<evidence type="ECO:0000256" key="4">
    <source>
        <dbReference type="ARBA" id="ARBA00022692"/>
    </source>
</evidence>
<dbReference type="PIRSF" id="PIRSF006648">
    <property type="entry name" value="DrrB"/>
    <property type="match status" value="1"/>
</dbReference>
<evidence type="ECO:0000256" key="5">
    <source>
        <dbReference type="ARBA" id="ARBA00022989"/>
    </source>
</evidence>
<feature type="transmembrane region" description="Helical" evidence="7">
    <location>
        <begin position="150"/>
        <end position="172"/>
    </location>
</feature>
<protein>
    <recommendedName>
        <fullName evidence="7">Transport permease protein</fullName>
    </recommendedName>
</protein>
<feature type="transmembrane region" description="Helical" evidence="7">
    <location>
        <begin position="184"/>
        <end position="203"/>
    </location>
</feature>
<accession>A0A1B2DU49</accession>
<dbReference type="KEGG" id="pib:BBD41_00670"/>
<dbReference type="Proteomes" id="UP000189059">
    <property type="component" value="Unassembled WGS sequence"/>
</dbReference>
<feature type="region of interest" description="Disordered" evidence="8">
    <location>
        <begin position="1"/>
        <end position="20"/>
    </location>
</feature>
<evidence type="ECO:0000256" key="7">
    <source>
        <dbReference type="RuleBase" id="RU361157"/>
    </source>
</evidence>
<dbReference type="GO" id="GO:0140359">
    <property type="term" value="F:ABC-type transporter activity"/>
    <property type="evidence" value="ECO:0007669"/>
    <property type="project" value="InterPro"/>
</dbReference>
<dbReference type="InterPro" id="IPR051328">
    <property type="entry name" value="T7SS_ABC-Transporter"/>
</dbReference>
<dbReference type="InterPro" id="IPR013525">
    <property type="entry name" value="ABC2_TM"/>
</dbReference>
<proteinExistence type="inferred from homology"/>
<evidence type="ECO:0000313" key="10">
    <source>
        <dbReference type="EMBL" id="ANY71217.1"/>
    </source>
</evidence>
<name>A0A1B2DU49_9BACL</name>
<keyword evidence="4 7" id="KW-0812">Transmembrane</keyword>
<feature type="transmembrane region" description="Helical" evidence="7">
    <location>
        <begin position="70"/>
        <end position="90"/>
    </location>
</feature>
<reference evidence="11 12" key="2">
    <citation type="submission" date="2016-12" db="EMBL/GenBank/DDBJ databases">
        <title>Genome sequencing and description of Paenibacillus sp. nov. from high altitude lake in the Indian Trans- Himalayas.</title>
        <authorList>
            <person name="Kiran S."/>
            <person name="Swarnkar M.K."/>
            <person name="Rana A."/>
            <person name="Tewari R."/>
            <person name="Gulati A."/>
        </authorList>
    </citation>
    <scope>NUCLEOTIDE SEQUENCE [LARGE SCALE GENOMIC DNA]</scope>
    <source>
        <strain evidence="11 12">IHBB 9951</strain>
    </source>
</reference>
<organism evidence="10">
    <name type="scientific">Paenibacillus ihbetae</name>
    <dbReference type="NCBI Taxonomy" id="1870820"/>
    <lineage>
        <taxon>Bacteria</taxon>
        <taxon>Bacillati</taxon>
        <taxon>Bacillota</taxon>
        <taxon>Bacilli</taxon>
        <taxon>Bacillales</taxon>
        <taxon>Paenibacillaceae</taxon>
        <taxon>Paenibacillus</taxon>
    </lineage>
</organism>
<keyword evidence="12" id="KW-1185">Reference proteome</keyword>
<evidence type="ECO:0000313" key="11">
    <source>
        <dbReference type="EMBL" id="OOC61418.1"/>
    </source>
</evidence>
<dbReference type="OrthoDB" id="670210at2"/>
<sequence length="270" mass="28821">MSSMLATRARKPGQSPGGLRATGLFMRRTLYHIRNNSFGLAVEAVLSPIIMLLIFTFLFGGAIAGSVRGYIQYVLPGILVLTVVPMTVYSGTTICTDIAKGVYHRFRTMPFWQPAAIVGSIIADSLRYAAALLVVLAMGLALGFRPEVGIGGTLAAAFYVLFFALGVSWVFAFIGNVAKRPETVSGTSMMMVYPLLFASNVLVDTSTMPRLLQVAIDVNPISIAVTLTRGLLDGTVDAAQLAAGIGVVLLLIAIFSPLTISAYLRRQIRG</sequence>
<dbReference type="InterPro" id="IPR000412">
    <property type="entry name" value="ABC_2_transport"/>
</dbReference>
<feature type="transmembrane region" description="Helical" evidence="7">
    <location>
        <begin position="38"/>
        <end position="64"/>
    </location>
</feature>
<keyword evidence="7" id="KW-0813">Transport</keyword>
<gene>
    <name evidence="11" type="ORF">BBD40_05680</name>
    <name evidence="10" type="ORF">BBD41_00670</name>
</gene>
<evidence type="ECO:0000256" key="3">
    <source>
        <dbReference type="ARBA" id="ARBA00022475"/>
    </source>
</evidence>
<comment type="similarity">
    <text evidence="2 7">Belongs to the ABC-2 integral membrane protein family.</text>
</comment>
<evidence type="ECO:0000256" key="1">
    <source>
        <dbReference type="ARBA" id="ARBA00004651"/>
    </source>
</evidence>
<evidence type="ECO:0000256" key="6">
    <source>
        <dbReference type="ARBA" id="ARBA00023136"/>
    </source>
</evidence>
<comment type="subcellular location">
    <subcellularLocation>
        <location evidence="1 7">Cell membrane</location>
        <topology evidence="1 7">Multi-pass membrane protein</topology>
    </subcellularLocation>
</comment>
<dbReference type="PROSITE" id="PS51012">
    <property type="entry name" value="ABC_TM2"/>
    <property type="match status" value="1"/>
</dbReference>
<dbReference type="InterPro" id="IPR047817">
    <property type="entry name" value="ABC2_TM_bact-type"/>
</dbReference>
<evidence type="ECO:0000256" key="2">
    <source>
        <dbReference type="ARBA" id="ARBA00007783"/>
    </source>
</evidence>
<evidence type="ECO:0000313" key="12">
    <source>
        <dbReference type="Proteomes" id="UP000189059"/>
    </source>
</evidence>
<feature type="transmembrane region" description="Helical" evidence="7">
    <location>
        <begin position="241"/>
        <end position="264"/>
    </location>
</feature>
<reference evidence="10" key="1">
    <citation type="submission" date="2016-08" db="EMBL/GenBank/DDBJ databases">
        <title>Complete Genome Seqeunce of Paenibacillus sp. nov. IHBB 9852 from high altitute lake of Indian trans-Himalayas.</title>
        <authorList>
            <person name="Kiran S."/>
            <person name="Swarnkar M.K."/>
            <person name="Rana A."/>
            <person name="Tewari R."/>
            <person name="Gulati A."/>
        </authorList>
    </citation>
    <scope>NUCLEOTIDE SEQUENCE [LARGE SCALE GENOMIC DNA]</scope>
    <source>
        <strain evidence="10">IHBB 9852</strain>
    </source>
</reference>
<keyword evidence="5 7" id="KW-1133">Transmembrane helix</keyword>
<dbReference type="RefSeq" id="WP_077566152.1">
    <property type="nucleotide sequence ID" value="NZ_CP016809.1"/>
</dbReference>
<dbReference type="GO" id="GO:0043190">
    <property type="term" value="C:ATP-binding cassette (ABC) transporter complex"/>
    <property type="evidence" value="ECO:0007669"/>
    <property type="project" value="InterPro"/>
</dbReference>
<dbReference type="EMBL" id="CP016809">
    <property type="protein sequence ID" value="ANY71217.1"/>
    <property type="molecule type" value="Genomic_DNA"/>
</dbReference>
<dbReference type="PANTHER" id="PTHR43077">
    <property type="entry name" value="TRANSPORT PERMEASE YVFS-RELATED"/>
    <property type="match status" value="1"/>
</dbReference>
<feature type="transmembrane region" description="Helical" evidence="7">
    <location>
        <begin position="111"/>
        <end position="144"/>
    </location>
</feature>
<dbReference type="PANTHER" id="PTHR43077:SF8">
    <property type="entry name" value="DOXORUBICIN RESISTANCE ABC TRANSPORTER PERMEASE PROTEIN DRRB"/>
    <property type="match status" value="1"/>
</dbReference>
<dbReference type="Pfam" id="PF01061">
    <property type="entry name" value="ABC2_membrane"/>
    <property type="match status" value="1"/>
</dbReference>